<accession>A0A8T2Q7Q4</accession>
<gene>
    <name evidence="1" type="ORF">KP509_37G048100</name>
</gene>
<dbReference type="AlphaFoldDB" id="A0A8T2Q7Q4"/>
<organism evidence="1 2">
    <name type="scientific">Ceratopteris richardii</name>
    <name type="common">Triangle waterfern</name>
    <dbReference type="NCBI Taxonomy" id="49495"/>
    <lineage>
        <taxon>Eukaryota</taxon>
        <taxon>Viridiplantae</taxon>
        <taxon>Streptophyta</taxon>
        <taxon>Embryophyta</taxon>
        <taxon>Tracheophyta</taxon>
        <taxon>Polypodiopsida</taxon>
        <taxon>Polypodiidae</taxon>
        <taxon>Polypodiales</taxon>
        <taxon>Pteridineae</taxon>
        <taxon>Pteridaceae</taxon>
        <taxon>Parkerioideae</taxon>
        <taxon>Ceratopteris</taxon>
    </lineage>
</organism>
<sequence>MGSCFRRLSLCRSSEHWCGRTCRKDYSPGRGPGSWIGHVCVRHLMNRHLYLRRS</sequence>
<dbReference type="Proteomes" id="UP000825935">
    <property type="component" value="Chromosome 37"/>
</dbReference>
<keyword evidence="2" id="KW-1185">Reference proteome</keyword>
<evidence type="ECO:0000313" key="2">
    <source>
        <dbReference type="Proteomes" id="UP000825935"/>
    </source>
</evidence>
<reference evidence="1" key="1">
    <citation type="submission" date="2021-08" db="EMBL/GenBank/DDBJ databases">
        <title>WGS assembly of Ceratopteris richardii.</title>
        <authorList>
            <person name="Marchant D.B."/>
            <person name="Chen G."/>
            <person name="Jenkins J."/>
            <person name="Shu S."/>
            <person name="Leebens-Mack J."/>
            <person name="Grimwood J."/>
            <person name="Schmutz J."/>
            <person name="Soltis P."/>
            <person name="Soltis D."/>
            <person name="Chen Z.-H."/>
        </authorList>
    </citation>
    <scope>NUCLEOTIDE SEQUENCE</scope>
    <source>
        <strain evidence="1">Whitten #5841</strain>
        <tissue evidence="1">Leaf</tissue>
    </source>
</reference>
<evidence type="ECO:0000313" key="1">
    <source>
        <dbReference type="EMBL" id="KAH7280012.1"/>
    </source>
</evidence>
<protein>
    <submittedName>
        <fullName evidence="1">Uncharacterized protein</fullName>
    </submittedName>
</protein>
<dbReference type="EMBL" id="CM035442">
    <property type="protein sequence ID" value="KAH7280012.1"/>
    <property type="molecule type" value="Genomic_DNA"/>
</dbReference>
<proteinExistence type="predicted"/>
<name>A0A8T2Q7Q4_CERRI</name>
<comment type="caution">
    <text evidence="1">The sequence shown here is derived from an EMBL/GenBank/DDBJ whole genome shotgun (WGS) entry which is preliminary data.</text>
</comment>